<accession>A0ABQ1CJR0</accession>
<feature type="region of interest" description="Disordered" evidence="1">
    <location>
        <begin position="86"/>
        <end position="108"/>
    </location>
</feature>
<dbReference type="EMBL" id="BLLN01000002">
    <property type="protein sequence ID" value="GFH70308.1"/>
    <property type="molecule type" value="Genomic_DNA"/>
</dbReference>
<gene>
    <name evidence="2" type="ORF">Sdia_10760</name>
</gene>
<name>A0ABQ1CJR0_STRDI</name>
<reference evidence="2 3" key="1">
    <citation type="submission" date="2020-02" db="EMBL/GenBank/DDBJ databases">
        <title>Whole genome shotgun sequence of Streptomyces diastaticus subsp. diastaticus NBRC 13412.</title>
        <authorList>
            <person name="Ichikawa N."/>
            <person name="Komaki H."/>
            <person name="Tamura T."/>
        </authorList>
    </citation>
    <scope>NUCLEOTIDE SEQUENCE [LARGE SCALE GENOMIC DNA]</scope>
    <source>
        <strain evidence="2 3">NBRC 13412</strain>
    </source>
</reference>
<evidence type="ECO:0008006" key="4">
    <source>
        <dbReference type="Google" id="ProtNLM"/>
    </source>
</evidence>
<proteinExistence type="predicted"/>
<comment type="caution">
    <text evidence="2">The sequence shown here is derived from an EMBL/GenBank/DDBJ whole genome shotgun (WGS) entry which is preliminary data.</text>
</comment>
<feature type="region of interest" description="Disordered" evidence="1">
    <location>
        <begin position="1"/>
        <end position="20"/>
    </location>
</feature>
<evidence type="ECO:0000313" key="3">
    <source>
        <dbReference type="Proteomes" id="UP000472710"/>
    </source>
</evidence>
<dbReference type="Proteomes" id="UP000472710">
    <property type="component" value="Unassembled WGS sequence"/>
</dbReference>
<protein>
    <recommendedName>
        <fullName evidence="4">Tetratricopeptide repeat protein</fullName>
    </recommendedName>
</protein>
<sequence length="108" mass="11573">MGPRSGSEESAARLQNERPEEALTLARGMRLSRDTPPSWRAWLLDVARAHTDMGNAAEAVRALERLRRVAPGWCRQHSAAVTLVRDLGDAPSPPPGPGRLAGSLGLTA</sequence>
<dbReference type="InterPro" id="IPR011990">
    <property type="entry name" value="TPR-like_helical_dom_sf"/>
</dbReference>
<evidence type="ECO:0000256" key="1">
    <source>
        <dbReference type="SAM" id="MobiDB-lite"/>
    </source>
</evidence>
<keyword evidence="3" id="KW-1185">Reference proteome</keyword>
<organism evidence="2 3">
    <name type="scientific">Streptomyces diastaticus subsp. diastaticus</name>
    <dbReference type="NCBI Taxonomy" id="68040"/>
    <lineage>
        <taxon>Bacteria</taxon>
        <taxon>Bacillati</taxon>
        <taxon>Actinomycetota</taxon>
        <taxon>Actinomycetes</taxon>
        <taxon>Kitasatosporales</taxon>
        <taxon>Streptomycetaceae</taxon>
        <taxon>Streptomyces</taxon>
        <taxon>Streptomyces diastaticus group</taxon>
    </lineage>
</organism>
<dbReference type="SUPFAM" id="SSF48452">
    <property type="entry name" value="TPR-like"/>
    <property type="match status" value="1"/>
</dbReference>
<evidence type="ECO:0000313" key="2">
    <source>
        <dbReference type="EMBL" id="GFH70308.1"/>
    </source>
</evidence>